<keyword evidence="1" id="KW-0472">Membrane</keyword>
<protein>
    <submittedName>
        <fullName evidence="2">Uncharacterized protein</fullName>
    </submittedName>
</protein>
<reference evidence="2" key="1">
    <citation type="journal article" date="2023" name="G3 (Bethesda)">
        <title>A reference genome for the long-term kleptoplast-retaining sea slug Elysia crispata morphotype clarki.</title>
        <authorList>
            <person name="Eastman K.E."/>
            <person name="Pendleton A.L."/>
            <person name="Shaikh M.A."/>
            <person name="Suttiyut T."/>
            <person name="Ogas R."/>
            <person name="Tomko P."/>
            <person name="Gavelis G."/>
            <person name="Widhalm J.R."/>
            <person name="Wisecaver J.H."/>
        </authorList>
    </citation>
    <scope>NUCLEOTIDE SEQUENCE</scope>
    <source>
        <strain evidence="2">ECLA1</strain>
    </source>
</reference>
<dbReference type="EMBL" id="JAWDGP010006154">
    <property type="protein sequence ID" value="KAK3746317.1"/>
    <property type="molecule type" value="Genomic_DNA"/>
</dbReference>
<evidence type="ECO:0000313" key="3">
    <source>
        <dbReference type="Proteomes" id="UP001283361"/>
    </source>
</evidence>
<evidence type="ECO:0000313" key="2">
    <source>
        <dbReference type="EMBL" id="KAK3746317.1"/>
    </source>
</evidence>
<feature type="non-terminal residue" evidence="2">
    <location>
        <position position="1"/>
    </location>
</feature>
<organism evidence="2 3">
    <name type="scientific">Elysia crispata</name>
    <name type="common">lettuce slug</name>
    <dbReference type="NCBI Taxonomy" id="231223"/>
    <lineage>
        <taxon>Eukaryota</taxon>
        <taxon>Metazoa</taxon>
        <taxon>Spiralia</taxon>
        <taxon>Lophotrochozoa</taxon>
        <taxon>Mollusca</taxon>
        <taxon>Gastropoda</taxon>
        <taxon>Heterobranchia</taxon>
        <taxon>Euthyneura</taxon>
        <taxon>Panpulmonata</taxon>
        <taxon>Sacoglossa</taxon>
        <taxon>Placobranchoidea</taxon>
        <taxon>Plakobranchidae</taxon>
        <taxon>Elysia</taxon>
    </lineage>
</organism>
<sequence length="376" mass="42117">RCISLTSTSCCLIIFSFLRRPRQSSSMAWSTVVSLLILFLRTSSGDPLLTSIRFEYTETCSDSYLVEEQDILLFEFEAKGNNSAYPFNYDRGPKLIYTHESSTGPYSPCRLFQRGTNACEDNLGEPNKCSCVEVQASRVYRFILNLTAHRFFSKKSVWMEWPGPPTILSKSYKIPEIEALNATVCDIFVSVSCPKIKFLRFQSPLNDHKDFLVAGEDTTVIQFEVSGNNSVHSFMGKDGPQFYYTTTDGVAHKGCLGFDPDTGSCTKRTGVRDACSCEMKNSTKYWLSYNKTATVNTSRATVYLVWPGRPDLRSDSYTFPEITASPALVRGTATRIVKDSDHRKMIIIIGTAVLVAVVVTAGFTFYEKFDASRVAE</sequence>
<keyword evidence="1" id="KW-1133">Transmembrane helix</keyword>
<gene>
    <name evidence="2" type="ORF">RRG08_022182</name>
</gene>
<keyword evidence="1" id="KW-0812">Transmembrane</keyword>
<proteinExistence type="predicted"/>
<keyword evidence="3" id="KW-1185">Reference proteome</keyword>
<comment type="caution">
    <text evidence="2">The sequence shown here is derived from an EMBL/GenBank/DDBJ whole genome shotgun (WGS) entry which is preliminary data.</text>
</comment>
<dbReference type="AlphaFoldDB" id="A0AAE0YIU8"/>
<evidence type="ECO:0000256" key="1">
    <source>
        <dbReference type="SAM" id="Phobius"/>
    </source>
</evidence>
<dbReference type="Proteomes" id="UP001283361">
    <property type="component" value="Unassembled WGS sequence"/>
</dbReference>
<accession>A0AAE0YIU8</accession>
<name>A0AAE0YIU8_9GAST</name>
<feature type="transmembrane region" description="Helical" evidence="1">
    <location>
        <begin position="345"/>
        <end position="366"/>
    </location>
</feature>